<feature type="non-terminal residue" evidence="1">
    <location>
        <position position="101"/>
    </location>
</feature>
<dbReference type="EMBL" id="CM029046">
    <property type="protein sequence ID" value="KAG2586402.1"/>
    <property type="molecule type" value="Genomic_DNA"/>
</dbReference>
<organism evidence="1 2">
    <name type="scientific">Panicum virgatum</name>
    <name type="common">Blackwell switchgrass</name>
    <dbReference type="NCBI Taxonomy" id="38727"/>
    <lineage>
        <taxon>Eukaryota</taxon>
        <taxon>Viridiplantae</taxon>
        <taxon>Streptophyta</taxon>
        <taxon>Embryophyta</taxon>
        <taxon>Tracheophyta</taxon>
        <taxon>Spermatophyta</taxon>
        <taxon>Magnoliopsida</taxon>
        <taxon>Liliopsida</taxon>
        <taxon>Poales</taxon>
        <taxon>Poaceae</taxon>
        <taxon>PACMAD clade</taxon>
        <taxon>Panicoideae</taxon>
        <taxon>Panicodae</taxon>
        <taxon>Paniceae</taxon>
        <taxon>Panicinae</taxon>
        <taxon>Panicum</taxon>
        <taxon>Panicum sect. Hiantes</taxon>
    </lineage>
</organism>
<gene>
    <name evidence="1" type="ORF">PVAP13_5NG037608</name>
</gene>
<reference evidence="1" key="1">
    <citation type="submission" date="2020-05" db="EMBL/GenBank/DDBJ databases">
        <title>WGS assembly of Panicum virgatum.</title>
        <authorList>
            <person name="Lovell J.T."/>
            <person name="Jenkins J."/>
            <person name="Shu S."/>
            <person name="Juenger T.E."/>
            <person name="Schmutz J."/>
        </authorList>
    </citation>
    <scope>NUCLEOTIDE SEQUENCE</scope>
    <source>
        <strain evidence="1">AP13</strain>
    </source>
</reference>
<accession>A0A8T0RJP1</accession>
<evidence type="ECO:0000313" key="2">
    <source>
        <dbReference type="Proteomes" id="UP000823388"/>
    </source>
</evidence>
<feature type="non-terminal residue" evidence="1">
    <location>
        <position position="1"/>
    </location>
</feature>
<evidence type="ECO:0008006" key="3">
    <source>
        <dbReference type="Google" id="ProtNLM"/>
    </source>
</evidence>
<protein>
    <recommendedName>
        <fullName evidence="3">Reverse transcriptase zinc-binding domain-containing protein</fullName>
    </recommendedName>
</protein>
<keyword evidence="2" id="KW-1185">Reference proteome</keyword>
<name>A0A8T0RJP1_PANVG</name>
<comment type="caution">
    <text evidence="1">The sequence shown here is derived from an EMBL/GenBank/DDBJ whole genome shotgun (WGS) entry which is preliminary data.</text>
</comment>
<sequence>RTSWRRWEGIALWIQEPLLKPSNWKIANSALEWWSNITTLPGIPKKGIRSLALLIMWIIWNERNARIFNRRESSFCSILGKIKEEVAAWIAAGARPLAAFV</sequence>
<dbReference type="AlphaFoldDB" id="A0A8T0RJP1"/>
<dbReference type="Proteomes" id="UP000823388">
    <property type="component" value="Chromosome 5N"/>
</dbReference>
<proteinExistence type="predicted"/>
<evidence type="ECO:0000313" key="1">
    <source>
        <dbReference type="EMBL" id="KAG2586402.1"/>
    </source>
</evidence>